<sequence length="63" mass="7392">MSLKLTSFAVMINVGIFNKCYIFLQALNEQKNICDISINSTILQCFIIYYSHYPLIQHRLKAY</sequence>
<organism evidence="1 2">
    <name type="scientific">Vespula maculifrons</name>
    <name type="common">Eastern yellow jacket</name>
    <name type="synonym">Wasp</name>
    <dbReference type="NCBI Taxonomy" id="7453"/>
    <lineage>
        <taxon>Eukaryota</taxon>
        <taxon>Metazoa</taxon>
        <taxon>Ecdysozoa</taxon>
        <taxon>Arthropoda</taxon>
        <taxon>Hexapoda</taxon>
        <taxon>Insecta</taxon>
        <taxon>Pterygota</taxon>
        <taxon>Neoptera</taxon>
        <taxon>Endopterygota</taxon>
        <taxon>Hymenoptera</taxon>
        <taxon>Apocrita</taxon>
        <taxon>Aculeata</taxon>
        <taxon>Vespoidea</taxon>
        <taxon>Vespidae</taxon>
        <taxon>Vespinae</taxon>
        <taxon>Vespula</taxon>
    </lineage>
</organism>
<evidence type="ECO:0000313" key="1">
    <source>
        <dbReference type="EMBL" id="KAL2741992.1"/>
    </source>
</evidence>
<name>A0ABD2CAD8_VESMC</name>
<dbReference type="AlphaFoldDB" id="A0ABD2CAD8"/>
<protein>
    <submittedName>
        <fullName evidence="1">Uncharacterized protein</fullName>
    </submittedName>
</protein>
<dbReference type="EMBL" id="JAYRBN010000058">
    <property type="protein sequence ID" value="KAL2741992.1"/>
    <property type="molecule type" value="Genomic_DNA"/>
</dbReference>
<keyword evidence="2" id="KW-1185">Reference proteome</keyword>
<dbReference type="Proteomes" id="UP001607303">
    <property type="component" value="Unassembled WGS sequence"/>
</dbReference>
<evidence type="ECO:0000313" key="2">
    <source>
        <dbReference type="Proteomes" id="UP001607303"/>
    </source>
</evidence>
<proteinExistence type="predicted"/>
<gene>
    <name evidence="1" type="ORF">V1477_009621</name>
</gene>
<accession>A0ABD2CAD8</accession>
<comment type="caution">
    <text evidence="1">The sequence shown here is derived from an EMBL/GenBank/DDBJ whole genome shotgun (WGS) entry which is preliminary data.</text>
</comment>
<reference evidence="1 2" key="1">
    <citation type="journal article" date="2024" name="Ann. Entomol. Soc. Am.">
        <title>Genomic analyses of the southern and eastern yellowjacket wasps (Hymenoptera: Vespidae) reveal evolutionary signatures of social life.</title>
        <authorList>
            <person name="Catto M.A."/>
            <person name="Caine P.B."/>
            <person name="Orr S.E."/>
            <person name="Hunt B.G."/>
            <person name="Goodisman M.A.D."/>
        </authorList>
    </citation>
    <scope>NUCLEOTIDE SEQUENCE [LARGE SCALE GENOMIC DNA]</scope>
    <source>
        <strain evidence="1">232</strain>
        <tissue evidence="1">Head and thorax</tissue>
    </source>
</reference>